<feature type="non-terminal residue" evidence="3">
    <location>
        <position position="104"/>
    </location>
</feature>
<dbReference type="SUPFAM" id="SSF81383">
    <property type="entry name" value="F-box domain"/>
    <property type="match status" value="1"/>
</dbReference>
<gene>
    <name evidence="3" type="ORF">g.9218</name>
</gene>
<dbReference type="EMBL" id="GECU01002390">
    <property type="protein sequence ID" value="JAT05317.1"/>
    <property type="molecule type" value="Transcribed_RNA"/>
</dbReference>
<feature type="non-terminal residue" evidence="3">
    <location>
        <position position="1"/>
    </location>
</feature>
<dbReference type="InterPro" id="IPR001810">
    <property type="entry name" value="F-box_dom"/>
</dbReference>
<feature type="chain" id="PRO_5008586222" description="F-box domain-containing protein" evidence="1">
    <location>
        <begin position="20"/>
        <end position="104"/>
    </location>
</feature>
<accession>A0A1B6K1I8</accession>
<keyword evidence="1" id="KW-0732">Signal</keyword>
<protein>
    <recommendedName>
        <fullName evidence="2">F-box domain-containing protein</fullName>
    </recommendedName>
</protein>
<dbReference type="PROSITE" id="PS50181">
    <property type="entry name" value="FBOX"/>
    <property type="match status" value="1"/>
</dbReference>
<organism evidence="3">
    <name type="scientific">Homalodisca liturata</name>
    <dbReference type="NCBI Taxonomy" id="320908"/>
    <lineage>
        <taxon>Eukaryota</taxon>
        <taxon>Metazoa</taxon>
        <taxon>Ecdysozoa</taxon>
        <taxon>Arthropoda</taxon>
        <taxon>Hexapoda</taxon>
        <taxon>Insecta</taxon>
        <taxon>Pterygota</taxon>
        <taxon>Neoptera</taxon>
        <taxon>Paraneoptera</taxon>
        <taxon>Hemiptera</taxon>
        <taxon>Auchenorrhyncha</taxon>
        <taxon>Membracoidea</taxon>
        <taxon>Cicadellidae</taxon>
        <taxon>Cicadellinae</taxon>
        <taxon>Proconiini</taxon>
        <taxon>Homalodisca</taxon>
    </lineage>
</organism>
<evidence type="ECO:0000313" key="3">
    <source>
        <dbReference type="EMBL" id="JAT05317.1"/>
    </source>
</evidence>
<feature type="signal peptide" evidence="1">
    <location>
        <begin position="1"/>
        <end position="19"/>
    </location>
</feature>
<name>A0A1B6K1I8_9HEMI</name>
<reference evidence="3" key="1">
    <citation type="submission" date="2015-11" db="EMBL/GenBank/DDBJ databases">
        <title>De novo transcriptome assembly of four potential Pierce s Disease insect vectors from Arizona vineyards.</title>
        <authorList>
            <person name="Tassone E.E."/>
        </authorList>
    </citation>
    <scope>NUCLEOTIDE SEQUENCE</scope>
</reference>
<feature type="domain" description="F-box" evidence="2">
    <location>
        <begin position="43"/>
        <end position="89"/>
    </location>
</feature>
<dbReference type="Gene3D" id="1.20.1280.50">
    <property type="match status" value="1"/>
</dbReference>
<proteinExistence type="predicted"/>
<dbReference type="AlphaFoldDB" id="A0A1B6K1I8"/>
<dbReference type="SMART" id="SM00256">
    <property type="entry name" value="FBOX"/>
    <property type="match status" value="1"/>
</dbReference>
<evidence type="ECO:0000256" key="1">
    <source>
        <dbReference type="SAM" id="SignalP"/>
    </source>
</evidence>
<sequence length="104" mass="11757">PLSVFLVILCSKFIQTVFRLLNLAMGSSNSVLGTPLDDVYKQEVGMESLPVEILEMITERLTPQELSACCSVSVDWRDAFNQDSLWRPHCNKDTAEYLETAECR</sequence>
<evidence type="ECO:0000259" key="2">
    <source>
        <dbReference type="PROSITE" id="PS50181"/>
    </source>
</evidence>
<dbReference type="InterPro" id="IPR036047">
    <property type="entry name" value="F-box-like_dom_sf"/>
</dbReference>
<dbReference type="Pfam" id="PF12937">
    <property type="entry name" value="F-box-like"/>
    <property type="match status" value="1"/>
</dbReference>